<reference evidence="1" key="1">
    <citation type="submission" date="2020-04" db="EMBL/GenBank/DDBJ databases">
        <title>A novel bacterium ('Candidatus Sarcina troglodytae' sp. nov.) linked to a protracted, uniformly lethal epizootic among sanctuary western chimpanzees (Pan troglodytes verus) in Sierra Leone.</title>
        <authorList>
            <person name="Owens L.A."/>
            <person name="Colitti B."/>
            <person name="Hirji I."/>
            <person name="Pizaro A."/>
            <person name="Jaffe J.E."/>
            <person name="Moittie S."/>
            <person name="Bishop-Lilly K.A."/>
            <person name="Estrella L.A."/>
            <person name="Voegtly L.J."/>
            <person name="Kuhn J.H."/>
            <person name="Suen G."/>
            <person name="Deblois C.L."/>
            <person name="Dunn C."/>
            <person name="Juan-Salles C."/>
            <person name="Goldberg T.L."/>
        </authorList>
    </citation>
    <scope>NUCLEOTIDE SEQUENCE</scope>
    <source>
        <strain evidence="1">JB2</strain>
    </source>
</reference>
<dbReference type="Proteomes" id="UP000594603">
    <property type="component" value="Plasmid p1"/>
</dbReference>
<sequence length="124" mass="14188">MSHIAITMLALSLKLGLGKIPLKMRIAYKIWALCNNDNVMKAFMKDKTSASNSCTVKFLNTYINHRPLINPEDFDTCPILLTQSKNDRWTPLRLSKPFLNRINNVDTKIVMLENGGHYSVKKLH</sequence>
<keyword evidence="2" id="KW-1185">Reference proteome</keyword>
<protein>
    <submittedName>
        <fullName evidence="1">Uncharacterized protein</fullName>
    </submittedName>
</protein>
<dbReference type="EMBL" id="CP051755">
    <property type="protein sequence ID" value="QPJ86576.1"/>
    <property type="molecule type" value="Genomic_DNA"/>
</dbReference>
<geneLocation type="plasmid" evidence="1 2">
    <name>p1</name>
</geneLocation>
<proteinExistence type="predicted"/>
<organism evidence="1 2">
    <name type="scientific">Candidatus Sarcina troglodytae</name>
    <dbReference type="NCBI Taxonomy" id="2726954"/>
    <lineage>
        <taxon>Bacteria</taxon>
        <taxon>Bacillati</taxon>
        <taxon>Bacillota</taxon>
        <taxon>Clostridia</taxon>
        <taxon>Eubacteriales</taxon>
        <taxon>Clostridiaceae</taxon>
        <taxon>Sarcina</taxon>
    </lineage>
</organism>
<evidence type="ECO:0000313" key="1">
    <source>
        <dbReference type="EMBL" id="QPJ86576.1"/>
    </source>
</evidence>
<gene>
    <name evidence="1" type="ORF">HH195_11425</name>
</gene>
<accession>A0ACD1BGC5</accession>
<evidence type="ECO:0000313" key="2">
    <source>
        <dbReference type="Proteomes" id="UP000594603"/>
    </source>
</evidence>
<name>A0ACD1BGC5_9CLOT</name>
<keyword evidence="1" id="KW-0614">Plasmid</keyword>